<proteinExistence type="predicted"/>
<dbReference type="Pfam" id="PF00079">
    <property type="entry name" value="Serpin"/>
    <property type="match status" value="2"/>
</dbReference>
<accession>A0A8X7YAG3</accession>
<evidence type="ECO:0000256" key="1">
    <source>
        <dbReference type="SAM" id="MobiDB-lite"/>
    </source>
</evidence>
<dbReference type="GO" id="GO:0005615">
    <property type="term" value="C:extracellular space"/>
    <property type="evidence" value="ECO:0007669"/>
    <property type="project" value="InterPro"/>
</dbReference>
<reference evidence="3" key="1">
    <citation type="journal article" date="2020" name="bioRxiv">
        <title>Hybrid origin of Populus tomentosa Carr. identified through genome sequencing and phylogenomic analysis.</title>
        <authorList>
            <person name="An X."/>
            <person name="Gao K."/>
            <person name="Chen Z."/>
            <person name="Li J."/>
            <person name="Yang X."/>
            <person name="Yang X."/>
            <person name="Zhou J."/>
            <person name="Guo T."/>
            <person name="Zhao T."/>
            <person name="Huang S."/>
            <person name="Miao D."/>
            <person name="Khan W.U."/>
            <person name="Rao P."/>
            <person name="Ye M."/>
            <person name="Lei B."/>
            <person name="Liao W."/>
            <person name="Wang J."/>
            <person name="Ji L."/>
            <person name="Li Y."/>
            <person name="Guo B."/>
            <person name="Mustafa N.S."/>
            <person name="Li S."/>
            <person name="Yun Q."/>
            <person name="Keller S.R."/>
            <person name="Mao J."/>
            <person name="Zhang R."/>
            <person name="Strauss S.H."/>
        </authorList>
    </citation>
    <scope>NUCLEOTIDE SEQUENCE</scope>
    <source>
        <strain evidence="3">GM15</strain>
        <tissue evidence="3">Leaf</tissue>
    </source>
</reference>
<dbReference type="PANTHER" id="PTHR11461">
    <property type="entry name" value="SERINE PROTEASE INHIBITOR, SERPIN"/>
    <property type="match status" value="1"/>
</dbReference>
<sequence length="173" mass="19970">MKSFHGLRLNQRTYQKPPPQSPQECLSDDTALVLANELYFKGAWDRKFDATKTEYKDFHLLNGQIAHVPLMSSPEFYEKHNLQEEDLPNFWTPRFKFPFKFEASGTMKELGKVLPFSLVGGFSEMVDSLGHLCCQRLHPPNFVVDHPFMFIIKEENSGMILFIVALFNPLLVS</sequence>
<protein>
    <recommendedName>
        <fullName evidence="2">Serpin domain-containing protein</fullName>
    </recommendedName>
</protein>
<dbReference type="EMBL" id="JAAWWB010000034">
    <property type="protein sequence ID" value="KAG6741865.1"/>
    <property type="molecule type" value="Genomic_DNA"/>
</dbReference>
<dbReference type="PANTHER" id="PTHR11461:SF340">
    <property type="entry name" value="SERPIN DOMAIN-CONTAINING PROTEIN"/>
    <property type="match status" value="1"/>
</dbReference>
<dbReference type="InterPro" id="IPR023796">
    <property type="entry name" value="Serpin_dom"/>
</dbReference>
<name>A0A8X7YAG3_POPTO</name>
<feature type="domain" description="Serpin" evidence="2">
    <location>
        <begin position="134"/>
        <end position="169"/>
    </location>
</feature>
<organism evidence="3 4">
    <name type="scientific">Populus tomentosa</name>
    <name type="common">Chinese white poplar</name>
    <dbReference type="NCBI Taxonomy" id="118781"/>
    <lineage>
        <taxon>Eukaryota</taxon>
        <taxon>Viridiplantae</taxon>
        <taxon>Streptophyta</taxon>
        <taxon>Embryophyta</taxon>
        <taxon>Tracheophyta</taxon>
        <taxon>Spermatophyta</taxon>
        <taxon>Magnoliopsida</taxon>
        <taxon>eudicotyledons</taxon>
        <taxon>Gunneridae</taxon>
        <taxon>Pentapetalae</taxon>
        <taxon>rosids</taxon>
        <taxon>fabids</taxon>
        <taxon>Malpighiales</taxon>
        <taxon>Salicaceae</taxon>
        <taxon>Saliceae</taxon>
        <taxon>Populus</taxon>
    </lineage>
</organism>
<evidence type="ECO:0000313" key="3">
    <source>
        <dbReference type="EMBL" id="KAG6741865.1"/>
    </source>
</evidence>
<comment type="caution">
    <text evidence="3">The sequence shown here is derived from an EMBL/GenBank/DDBJ whole genome shotgun (WGS) entry which is preliminary data.</text>
</comment>
<feature type="region of interest" description="Disordered" evidence="1">
    <location>
        <begin position="1"/>
        <end position="24"/>
    </location>
</feature>
<dbReference type="Proteomes" id="UP000886885">
    <property type="component" value="Chromosome 17D"/>
</dbReference>
<dbReference type="InterPro" id="IPR000215">
    <property type="entry name" value="Serpin_fam"/>
</dbReference>
<feature type="domain" description="Serpin" evidence="2">
    <location>
        <begin position="25"/>
        <end position="79"/>
    </location>
</feature>
<keyword evidence="4" id="KW-1185">Reference proteome</keyword>
<dbReference type="PROSITE" id="PS00284">
    <property type="entry name" value="SERPIN"/>
    <property type="match status" value="1"/>
</dbReference>
<dbReference type="GO" id="GO:0004867">
    <property type="term" value="F:serine-type endopeptidase inhibitor activity"/>
    <property type="evidence" value="ECO:0007669"/>
    <property type="project" value="InterPro"/>
</dbReference>
<evidence type="ECO:0000259" key="2">
    <source>
        <dbReference type="Pfam" id="PF00079"/>
    </source>
</evidence>
<dbReference type="AlphaFoldDB" id="A0A8X7YAG3"/>
<gene>
    <name evidence="3" type="ORF">POTOM_055145</name>
</gene>
<dbReference type="InterPro" id="IPR023795">
    <property type="entry name" value="Serpin_CS"/>
</dbReference>
<evidence type="ECO:0000313" key="4">
    <source>
        <dbReference type="Proteomes" id="UP000886885"/>
    </source>
</evidence>
<dbReference type="OrthoDB" id="1063785at2759"/>